<evidence type="ECO:0000256" key="3">
    <source>
        <dbReference type="ARBA" id="ARBA00004906"/>
    </source>
</evidence>
<feature type="domain" description="WWE" evidence="19">
    <location>
        <begin position="1649"/>
        <end position="1726"/>
    </location>
</feature>
<feature type="region of interest" description="Disordered" evidence="15">
    <location>
        <begin position="3425"/>
        <end position="3450"/>
    </location>
</feature>
<evidence type="ECO:0000256" key="1">
    <source>
        <dbReference type="ARBA" id="ARBA00000885"/>
    </source>
</evidence>
<dbReference type="GO" id="GO:0000209">
    <property type="term" value="P:protein polyubiquitination"/>
    <property type="evidence" value="ECO:0007669"/>
    <property type="project" value="TreeGrafter"/>
</dbReference>
<dbReference type="SUPFAM" id="SSF56204">
    <property type="entry name" value="Hect, E3 ligase catalytic domain"/>
    <property type="match status" value="1"/>
</dbReference>
<dbReference type="InterPro" id="IPR016024">
    <property type="entry name" value="ARM-type_fold"/>
</dbReference>
<comment type="subcellular location">
    <subcellularLocation>
        <location evidence="2">Nucleus</location>
    </subcellularLocation>
</comment>
<dbReference type="InterPro" id="IPR000569">
    <property type="entry name" value="HECT_dom"/>
</dbReference>
<feature type="region of interest" description="Disordered" evidence="15">
    <location>
        <begin position="2969"/>
        <end position="3003"/>
    </location>
</feature>
<evidence type="ECO:0000256" key="16">
    <source>
        <dbReference type="SAM" id="Phobius"/>
    </source>
</evidence>
<sequence>MKIDRTKIKRTSNEITPECKQVINDILKCSDDELVDELRKLKSWSYGKCELYFWANVLDRFDSILDKAVQSKQENSYCIRIDSPEEDKLRELTLEVLNFTAHLVEHSFTRHLYNSLDHLLVLLGSTNFSIVLCVLNLLYVFSKRSNFIARLNERSREQICMRLVLLAESWGGRENGFGLADCCKPDGSVTFPTGASTLHCECYVDDGKETDKLMIVVHEENLTSDPRSAAEIMDDLVTRSSIPESERLHVYNRLRLARYFLQRSARLQLVASRLAAISILIYANMFSAFQNKLFYNGLVEELVELLQLEADDEICNSMMEIKAAALKTLTAFINLDIPSKLTNIIEATGASSYHGFLPVLVRNCIQNMTDPERKPFPQTFATSLFSFLYHLASYENGCDSLVSCGMMESLIKVIKWFSENQENIMYVTRAVRVVDLITNMDMSAFTSHSGLQAFNDRLQHEIQICREEQSYEIVPFEKTEESGSGSGAMEVDELASEENDYYDLQKSILTTKIQPKGRQCYPQRSALLKSMLNFIKKAIPDVSFSDSIRHLMEGALPGALRHLISNADYYGPSLFLLATDVVTVYVFQEPSLLSSLQDSGLTDVVLHALLIKDVPATREVLASLPNVFSALCLNTRGLEAFVKCQPFKRLFKVLLSPYYLPAMKRRRTSDSVGSRDTASNLGSAMDELMRHQPSLRTEATKAIIRLLNQLCKLGNDPTYVCQKVGATTHAAGLLTTASTAAIGAAHSATPDGVMSETDRRNTDVAGNVGSTAPPQGTAEDEESSSEDDDRDDEEDDETDDVERVAMQESSSTETTAPAVEAKSKVSDARQIPIPLLDYIVNVMKFVDAILSNNTTDDHCKEFLNQNGLVPLMNIFDMRNLPLDFPLSTACQATSTVCKSIMILSRNQCVLSACCLRIQPVLERLERMHNVNEQPRTSLLVQELAASDDPFDALTNPDKSPMLHSLTSVHAYVITMMNTCKQSIAEARNRNLNLLGSPPNYQIVQTLCKLYLALVWESTVLLGLCSESNTNYPNSAPGRQELNILTEVMVKELKRTGEASSLGDGNGVSRAMESLSTADHSPPQAMEIEGEQKNEKLLKHAQNQAKIKFLKPLLSVTSRLGRALADLFGVLSKMAVGTTSRVRPRQHPPAPTAPTEAAKAIATTLTQLLTAGLTWKIPPDLENLPRLRLTFLICSVGFTMPMLFDEKKQAYHLMMYKFFQAGGQKALVDAFKWVLEYGENESKNENSVPDGVGEFLDSWLLLAERLVNPKIFLVSIHTLVPKTLFNDIAFMMGFQKEIFSLISNNLWNKCPIKGYGERLSQATLSILCHILSSENNVQHNKDGKKDGNKDGSSAAVSKWLTDVESGEMSPAPRPTSPNRTHMSLLIDMGFRPALVARALRQTNSLEGATDWILAHMDLPDDDVGDVDMADEEENLRRAVQLSMEGVGGAPSVSSGAAAAALAAAEVKRESSKAECLNEIDIKESLPIPCDPISTEDLDRFVEALIPGCIKAVDDYPDCTFKVCEIFVTVSKRNGQDWTRYLVETICDDINAHVISRCLDTLTGVKKDEIEIQRKLAVRLHLLCLLIQDLGTQVAVVIERTNLLGNIAKCLFTCKDQFNQPIIPESLNKWITPALVLVDLYEKVAVSSQRHSELEALLNTNKYEWKWLDDRSNKWCSFNEGTAKQIDEAIKDGRDFIKFTASRRNYKIDLLNMVQINEETGKRRPVQLIEKKNLIETGDTTVNAATLEGLDVVKNFKENLAPSSASTVTSASADLTVPPAVGAEETKRAVSYAVSSLSSTSTMSFVLQAMLHILRKRDNIDESLLNAVTRLILRVTRQKDHALEFYNEDGVKLLLNLRSVKPPFQGFITMSTLIIRHVLEHDEVLMKHTMEKVIKSAVASSQNMDFGGIPKKEMYCILRCLAPACARNEEAFDRTAQQLLCIALPLIKEDEAKLHTTNQPQCLEVKNPLPNKNELAKADSKFIIDIFFTMKRMLLENNSEATPMNVEDSTIENDSKFEYMFNKGSLLCLIAEIVRAYTPCVYLVTDQSSGKDCSVLSYALNELLTVEGASNDKTNIRECNPLVRTLVACIASCSHVPEAQSCLVNELKISLQKAVVMPESRAKHENMQALCSLINTAIDACPPPSSSLPGGGRSLFIDQKQTGGMSNIVKLLVKKNLVVDLARIVHSLDLSGRYLVPTINQALRPLELLTRLVNQPQTTAATSKKPKTRRSNTELAVTTEENQSIPQEGDSSRLDVEPTAEEEGPDTTLAVDPTDGTVMNVSETNEAAEGLEELIEDILQDVVGDEPEGNEIIGDVIISASSTPRHHNDEDDDEDNDDEMEEDAHEETLEGNNENVHENDGETGADSFMIEEEEHHSDEDDVDDDDSDDEEEENAHDEEDEDEEIEDDNEDEGSDMEAGQEEDEEDALEEVHVEEFNIRDIDSIVGMRNFPVIISPDDNANEVLSSSNTSVQPSHPILNRQGSSAVDQRTSNRGTGISSAANAVNRQIRARRVLTHNSGTNAIHVHYSPDHPPAVLQRLLGADIMHIADVIGSTGRGGSLLTALAPHAIRLQRSSPDDMNNDEIDIPGIGSLAGIPSSLTRWRETSQILDSNSLYTLIQIKSQSVSRELERERDLKIASRREKRLKLKLAADGGDKKQSTDMCTSVINIGDRSIEDSIGEEEPEENVIEVDPIRSEAAESLEMSLSSRIVNEALPIETTQNMALEQIESNREVPEESGREVVINSAGTREEADEEVDVERIDSAAASASWSAPNPTTTPETSSTDNRIAQASNIVSSAMAAVSADSGSSIPEGIDPSFLEALPSDIRQEVINNQLQMQRIQRRAEETGMDLNSSVNAEFLAALPPNIQEEILAHQRAQQATAVPPDDIDANTVLNTLTPAVRQQVLADMDDSYLVQLPEDIRNEAASYRRNYEQQQRRLFGERLFDHSHSLTTFLRHANVTARRIASSRNPYVSSSIRRNRHISAHGPRNPPYNTDDPSGSALHEKNRGKHLLDAEPLSCLLILLFINESSLNFAKLQKILKNLSYHAPTRKWIVSALLSVLRKASNSSESIGSKANWLSLSLDAALGCRANVFEICRQTGKKQPSISIHPQAASAVCRKVLETLTSLAKFFPNQFLPELNQRSSVMPQQNRSLDIWECLLKLDSGAAKGKGKHVQRTITPDSNTLSDFENTSLSDSAFSKIMEMLSTPIFKRSQSLTDKLLHLLSTISNAIPGLKQEKEFKTDEQLPADSETAASNTLQKKKEESEKAPIPSQLALLIDVVTSKCCSEDGLSDASSVLIRLSNMHPDINREIDKLLLSGAAQLGVVVCEQIIKLRTELGKYVTLKTEDDNEDIQETVQRTNSTKGQIENRFDTGNNVVLNAPSNVKQHSELHLSSMVDLTCKGSSQHYLLRLLKIIIELRQTALDKKKEKKESEQKKSEDTNDKDVSTAENVASMDTTVETVKLSDALQLDNLWINLSECLTSLSMAPDPHAVLVLQSTVEAFFLVHAGARDRDEPEKTPGTIRDRRRSDRASLETTDNSANLFHLPENADSDTKKFLQFADRHRTVLNQILRQSSIALADGPFSVLVHHTRILDFDVKRKYFRQELERLDEGVRREDLAVHVKRTSVFDDSFKELNNKRAEEWKNRFYIVFEGEEGQDAGGLLREWYQIISKAIFNPMYALFSISPADRVTYNINPLSYGNPNHLDYFKFVGRLIAKAIYDNKLLDCYFTRSLYKHLLGKPVKYTDMESEDYSFYQGLEFLLNHHVSELGYELTFSTEVNEYGVNTVRDLIENGRNIPVTEENKNEYVNKVCQMKMTVAIRDQLEQYLKGFYEIIPYKLISIFNEQELELLISGLPNIDIDDLKANTEYHKYEATSLQIQWLWRALRSFDQADRAAFLQFVTGTSKVPLQGFAHLEGMNGTQKFQVHRDDRSTERLPCAHTCFNQLDLPAYETYDKLRKMLLLAIHECSEGFGLA</sequence>
<dbReference type="GO" id="GO:0006511">
    <property type="term" value="P:ubiquitin-dependent protein catabolic process"/>
    <property type="evidence" value="ECO:0007669"/>
    <property type="project" value="TreeGrafter"/>
</dbReference>
<evidence type="ECO:0000256" key="14">
    <source>
        <dbReference type="PROSITE-ProRule" id="PRU00104"/>
    </source>
</evidence>
<dbReference type="Pfam" id="PF14377">
    <property type="entry name" value="UBM"/>
    <property type="match status" value="3"/>
</dbReference>
<dbReference type="CDD" id="cd00078">
    <property type="entry name" value="HECTc"/>
    <property type="match status" value="1"/>
</dbReference>
<dbReference type="Pfam" id="PF06025">
    <property type="entry name" value="DUF913"/>
    <property type="match status" value="1"/>
</dbReference>
<dbReference type="PANTHER" id="PTHR11254">
    <property type="entry name" value="HECT DOMAIN UBIQUITIN-PROTEIN LIGASE"/>
    <property type="match status" value="1"/>
</dbReference>
<evidence type="ECO:0000313" key="21">
    <source>
        <dbReference type="Proteomes" id="UP000549394"/>
    </source>
</evidence>
<feature type="region of interest" description="Disordered" evidence="15">
    <location>
        <begin position="2461"/>
        <end position="2497"/>
    </location>
</feature>
<feature type="compositionally biased region" description="Polar residues" evidence="15">
    <location>
        <begin position="2461"/>
        <end position="2471"/>
    </location>
</feature>
<dbReference type="GO" id="GO:0008270">
    <property type="term" value="F:zinc ion binding"/>
    <property type="evidence" value="ECO:0007669"/>
    <property type="project" value="InterPro"/>
</dbReference>
<keyword evidence="6" id="KW-0597">Phosphoprotein</keyword>
<dbReference type="Pfam" id="PF02825">
    <property type="entry name" value="WWE"/>
    <property type="match status" value="1"/>
</dbReference>
<feature type="active site" description="Glycyl thioester intermediate" evidence="14">
    <location>
        <position position="3942"/>
    </location>
</feature>
<evidence type="ECO:0000256" key="7">
    <source>
        <dbReference type="ARBA" id="ARBA00022679"/>
    </source>
</evidence>
<proteinExistence type="inferred from homology"/>
<comment type="similarity">
    <text evidence="13">Belongs to the UPL family. TOM1/PTR1 subfamily.</text>
</comment>
<dbReference type="PROSITE" id="PS50918">
    <property type="entry name" value="WWE"/>
    <property type="match status" value="1"/>
</dbReference>
<dbReference type="UniPathway" id="UPA00143"/>
<dbReference type="Proteomes" id="UP000549394">
    <property type="component" value="Unassembled WGS sequence"/>
</dbReference>
<feature type="domain" description="UBA" evidence="17">
    <location>
        <begin position="1375"/>
        <end position="1414"/>
    </location>
</feature>
<dbReference type="EC" id="2.3.2.26" evidence="4"/>
<dbReference type="SMART" id="SM00119">
    <property type="entry name" value="HECTc"/>
    <property type="match status" value="1"/>
</dbReference>
<dbReference type="Gene3D" id="3.30.2160.10">
    <property type="entry name" value="Hect, E3 ligase catalytic domain"/>
    <property type="match status" value="1"/>
</dbReference>
<dbReference type="Pfam" id="PF22562">
    <property type="entry name" value="UBA_7"/>
    <property type="match status" value="1"/>
</dbReference>
<evidence type="ECO:0000259" key="18">
    <source>
        <dbReference type="PROSITE" id="PS50237"/>
    </source>
</evidence>
<dbReference type="PROSITE" id="PS50237">
    <property type="entry name" value="HECT"/>
    <property type="match status" value="1"/>
</dbReference>
<dbReference type="InterPro" id="IPR010314">
    <property type="entry name" value="E3_Ub_ligase_DUF913"/>
</dbReference>
<dbReference type="InterPro" id="IPR035983">
    <property type="entry name" value="Hect_E3_ubiquitin_ligase"/>
</dbReference>
<comment type="pathway">
    <text evidence="3">Protein modification; protein ubiquitination.</text>
</comment>
<feature type="compositionally biased region" description="Basic and acidic residues" evidence="15">
    <location>
        <begin position="3425"/>
        <end position="3446"/>
    </location>
</feature>
<dbReference type="Pfam" id="PF06012">
    <property type="entry name" value="DUF908"/>
    <property type="match status" value="2"/>
</dbReference>
<keyword evidence="21" id="KW-1185">Reference proteome</keyword>
<keyword evidence="16" id="KW-0472">Membrane</keyword>
<feature type="transmembrane region" description="Helical" evidence="16">
    <location>
        <begin position="119"/>
        <end position="141"/>
    </location>
</feature>
<dbReference type="GO" id="GO:0005737">
    <property type="term" value="C:cytoplasm"/>
    <property type="evidence" value="ECO:0007669"/>
    <property type="project" value="TreeGrafter"/>
</dbReference>
<dbReference type="FunFam" id="3.30.2410.10:FF:000004">
    <property type="entry name" value="E3 ubiquitin-protein ligase HUWE1, variant"/>
    <property type="match status" value="1"/>
</dbReference>
<feature type="region of interest" description="Disordered" evidence="15">
    <location>
        <begin position="2214"/>
        <end position="2275"/>
    </location>
</feature>
<dbReference type="GO" id="GO:0006281">
    <property type="term" value="P:DNA repair"/>
    <property type="evidence" value="ECO:0007669"/>
    <property type="project" value="UniProtKB-KW"/>
</dbReference>
<evidence type="ECO:0000256" key="4">
    <source>
        <dbReference type="ARBA" id="ARBA00012485"/>
    </source>
</evidence>
<evidence type="ECO:0000256" key="5">
    <source>
        <dbReference type="ARBA" id="ARBA00022448"/>
    </source>
</evidence>
<evidence type="ECO:0000256" key="11">
    <source>
        <dbReference type="ARBA" id="ARBA00023204"/>
    </source>
</evidence>
<accession>A0A7I8VL15</accession>
<comment type="caution">
    <text evidence="20">The sequence shown here is derived from an EMBL/GenBank/DDBJ whole genome shotgun (WGS) entry which is preliminary data.</text>
</comment>
<dbReference type="InterPro" id="IPR010309">
    <property type="entry name" value="E3_Ub_ligase_DUF908"/>
</dbReference>
<organism evidence="20 21">
    <name type="scientific">Dimorphilus gyrociliatus</name>
    <dbReference type="NCBI Taxonomy" id="2664684"/>
    <lineage>
        <taxon>Eukaryota</taxon>
        <taxon>Metazoa</taxon>
        <taxon>Spiralia</taxon>
        <taxon>Lophotrochozoa</taxon>
        <taxon>Annelida</taxon>
        <taxon>Polychaeta</taxon>
        <taxon>Polychaeta incertae sedis</taxon>
        <taxon>Dinophilidae</taxon>
        <taxon>Dimorphilus</taxon>
    </lineage>
</organism>
<dbReference type="SMART" id="SM00678">
    <property type="entry name" value="WWE"/>
    <property type="match status" value="1"/>
</dbReference>
<feature type="region of interest" description="Disordered" evidence="15">
    <location>
        <begin position="2726"/>
        <end position="2784"/>
    </location>
</feature>
<keyword evidence="5" id="KW-0813">Transport</keyword>
<keyword evidence="11" id="KW-0234">DNA repair</keyword>
<dbReference type="Gene3D" id="3.30.2410.10">
    <property type="entry name" value="Hect, E3 ligase catalytic domain"/>
    <property type="match status" value="1"/>
</dbReference>
<feature type="compositionally biased region" description="Polar residues" evidence="15">
    <location>
        <begin position="2478"/>
        <end position="2497"/>
    </location>
</feature>
<reference evidence="20 21" key="1">
    <citation type="submission" date="2020-08" db="EMBL/GenBank/DDBJ databases">
        <authorList>
            <person name="Hejnol A."/>
        </authorList>
    </citation>
    <scope>NUCLEOTIDE SEQUENCE [LARGE SCALE GENOMIC DNA]</scope>
</reference>
<dbReference type="EMBL" id="CAJFCJ010000006">
    <property type="protein sequence ID" value="CAD5115266.1"/>
    <property type="molecule type" value="Genomic_DNA"/>
</dbReference>
<dbReference type="Gene3D" id="3.90.1750.10">
    <property type="entry name" value="Hect, E3 ligase catalytic domains"/>
    <property type="match status" value="1"/>
</dbReference>
<evidence type="ECO:0000256" key="9">
    <source>
        <dbReference type="ARBA" id="ARBA00022786"/>
    </source>
</evidence>
<comment type="catalytic activity">
    <reaction evidence="1">
        <text>S-ubiquitinyl-[E2 ubiquitin-conjugating enzyme]-L-cysteine + [acceptor protein]-L-lysine = [E2 ubiquitin-conjugating enzyme]-L-cysteine + N(6)-ubiquitinyl-[acceptor protein]-L-lysine.</text>
        <dbReference type="EC" id="2.3.2.26"/>
    </reaction>
</comment>
<dbReference type="PROSITE" id="PS50030">
    <property type="entry name" value="UBA"/>
    <property type="match status" value="1"/>
</dbReference>
<feature type="region of interest" description="Disordered" evidence="15">
    <location>
        <begin position="747"/>
        <end position="824"/>
    </location>
</feature>
<feature type="region of interest" description="Disordered" evidence="15">
    <location>
        <begin position="3510"/>
        <end position="3535"/>
    </location>
</feature>
<dbReference type="FunFam" id="3.30.2160.10:FF:000001">
    <property type="entry name" value="E3 ubiquitin-protein ligase NEDD4-like"/>
    <property type="match status" value="1"/>
</dbReference>
<feature type="region of interest" description="Disordered" evidence="15">
    <location>
        <begin position="2314"/>
        <end position="2426"/>
    </location>
</feature>
<keyword evidence="16" id="KW-0812">Transmembrane</keyword>
<keyword evidence="7" id="KW-0808">Transferase</keyword>
<dbReference type="InterPro" id="IPR018123">
    <property type="entry name" value="WWE-dom_subgr"/>
</dbReference>
<dbReference type="Gene3D" id="3.30.720.50">
    <property type="match status" value="1"/>
</dbReference>
<dbReference type="InterPro" id="IPR050409">
    <property type="entry name" value="E3_ubiq-protein_ligase"/>
</dbReference>
<dbReference type="GO" id="GO:0005634">
    <property type="term" value="C:nucleus"/>
    <property type="evidence" value="ECO:0007669"/>
    <property type="project" value="UniProtKB-SubCell"/>
</dbReference>
<evidence type="ECO:0000256" key="12">
    <source>
        <dbReference type="ARBA" id="ARBA00023242"/>
    </source>
</evidence>
<dbReference type="PANTHER" id="PTHR11254:SF67">
    <property type="entry name" value="E3 UBIQUITIN-PROTEIN LIGASE HUWE1"/>
    <property type="match status" value="1"/>
</dbReference>
<feature type="compositionally biased region" description="Acidic residues" evidence="15">
    <location>
        <begin position="2377"/>
        <end position="2426"/>
    </location>
</feature>
<dbReference type="FunFam" id="3.90.1750.10:FF:000003">
    <property type="entry name" value="E3 ubiquitin-protein ligase UPL1"/>
    <property type="match status" value="1"/>
</dbReference>
<evidence type="ECO:0000259" key="19">
    <source>
        <dbReference type="PROSITE" id="PS50918"/>
    </source>
</evidence>
<keyword evidence="9 14" id="KW-0833">Ubl conjugation pathway</keyword>
<dbReference type="InterPro" id="IPR025527">
    <property type="entry name" value="HUWE1/Rev1_UBM"/>
</dbReference>
<dbReference type="Pfam" id="PF00632">
    <property type="entry name" value="HECT"/>
    <property type="match status" value="1"/>
</dbReference>
<evidence type="ECO:0000256" key="2">
    <source>
        <dbReference type="ARBA" id="ARBA00004123"/>
    </source>
</evidence>
<dbReference type="Gene3D" id="1.10.8.10">
    <property type="entry name" value="DNA helicase RuvA subunit, C-terminal domain"/>
    <property type="match status" value="1"/>
</dbReference>
<feature type="compositionally biased region" description="Basic and acidic residues" evidence="15">
    <location>
        <begin position="2726"/>
        <end position="2737"/>
    </location>
</feature>
<protein>
    <recommendedName>
        <fullName evidence="4">HECT-type E3 ubiquitin transferase</fullName>
        <ecNumber evidence="4">2.3.2.26</ecNumber>
    </recommendedName>
</protein>
<gene>
    <name evidence="20" type="ORF">DGYR_LOCUS4019</name>
</gene>
<feature type="compositionally biased region" description="Acidic residues" evidence="15">
    <location>
        <begin position="2328"/>
        <end position="2343"/>
    </location>
</feature>
<evidence type="ECO:0000256" key="10">
    <source>
        <dbReference type="ARBA" id="ARBA00022816"/>
    </source>
</evidence>
<dbReference type="GO" id="GO:0051028">
    <property type="term" value="P:mRNA transport"/>
    <property type="evidence" value="ECO:0007669"/>
    <property type="project" value="UniProtKB-KW"/>
</dbReference>
<dbReference type="InterPro" id="IPR015940">
    <property type="entry name" value="UBA"/>
</dbReference>
<evidence type="ECO:0000256" key="15">
    <source>
        <dbReference type="SAM" id="MobiDB-lite"/>
    </source>
</evidence>
<evidence type="ECO:0000256" key="8">
    <source>
        <dbReference type="ARBA" id="ARBA00022763"/>
    </source>
</evidence>
<dbReference type="OrthoDB" id="423283at2759"/>
<dbReference type="InterPro" id="IPR037197">
    <property type="entry name" value="WWE_dom_sf"/>
</dbReference>
<evidence type="ECO:0000259" key="17">
    <source>
        <dbReference type="PROSITE" id="PS50030"/>
    </source>
</evidence>
<dbReference type="SUPFAM" id="SSF46934">
    <property type="entry name" value="UBA-like"/>
    <property type="match status" value="1"/>
</dbReference>
<keyword evidence="10" id="KW-0509">mRNA transport</keyword>
<feature type="compositionally biased region" description="Acidic residues" evidence="15">
    <location>
        <begin position="778"/>
        <end position="800"/>
    </location>
</feature>
<dbReference type="InterPro" id="IPR004170">
    <property type="entry name" value="WWE_dom"/>
</dbReference>
<keyword evidence="12" id="KW-0539">Nucleus</keyword>
<feature type="compositionally biased region" description="Basic and acidic residues" evidence="15">
    <location>
        <begin position="3510"/>
        <end position="3532"/>
    </location>
</feature>
<keyword evidence="16" id="KW-1133">Transmembrane helix</keyword>
<evidence type="ECO:0000313" key="20">
    <source>
        <dbReference type="EMBL" id="CAD5115266.1"/>
    </source>
</evidence>
<feature type="region of interest" description="Disordered" evidence="15">
    <location>
        <begin position="3237"/>
        <end position="3265"/>
    </location>
</feature>
<dbReference type="SUPFAM" id="SSF48371">
    <property type="entry name" value="ARM repeat"/>
    <property type="match status" value="1"/>
</dbReference>
<dbReference type="SUPFAM" id="SSF117839">
    <property type="entry name" value="WWE domain"/>
    <property type="match status" value="1"/>
</dbReference>
<dbReference type="GO" id="GO:0061630">
    <property type="term" value="F:ubiquitin protein ligase activity"/>
    <property type="evidence" value="ECO:0007669"/>
    <property type="project" value="UniProtKB-EC"/>
</dbReference>
<name>A0A7I8VL15_9ANNE</name>
<feature type="compositionally biased region" description="Polar residues" evidence="15">
    <location>
        <begin position="2231"/>
        <end position="2244"/>
    </location>
</feature>
<feature type="compositionally biased region" description="Low complexity" evidence="15">
    <location>
        <begin position="2761"/>
        <end position="2782"/>
    </location>
</feature>
<keyword evidence="8" id="KW-0227">DNA damage</keyword>
<feature type="domain" description="HECT" evidence="18">
    <location>
        <begin position="3639"/>
        <end position="3975"/>
    </location>
</feature>
<evidence type="ECO:0000256" key="6">
    <source>
        <dbReference type="ARBA" id="ARBA00022553"/>
    </source>
</evidence>
<evidence type="ECO:0000256" key="13">
    <source>
        <dbReference type="ARBA" id="ARBA00034494"/>
    </source>
</evidence>
<dbReference type="InterPro" id="IPR009060">
    <property type="entry name" value="UBA-like_sf"/>
</dbReference>